<evidence type="ECO:0000256" key="1">
    <source>
        <dbReference type="ARBA" id="ARBA00022737"/>
    </source>
</evidence>
<dbReference type="eggNOG" id="KOG4197">
    <property type="taxonomic scope" value="Eukaryota"/>
</dbReference>
<dbReference type="GO" id="GO:0003723">
    <property type="term" value="F:RNA binding"/>
    <property type="evidence" value="ECO:0007669"/>
    <property type="project" value="InterPro"/>
</dbReference>
<dbReference type="GO" id="GO:0048731">
    <property type="term" value="P:system development"/>
    <property type="evidence" value="ECO:0007669"/>
    <property type="project" value="UniProtKB-ARBA"/>
</dbReference>
<dbReference type="InterPro" id="IPR046960">
    <property type="entry name" value="PPR_At4g14850-like_plant"/>
</dbReference>
<dbReference type="Gene3D" id="1.25.40.10">
    <property type="entry name" value="Tetratricopeptide repeat domain"/>
    <property type="match status" value="2"/>
</dbReference>
<dbReference type="Pfam" id="PF12854">
    <property type="entry name" value="PPR_1"/>
    <property type="match status" value="1"/>
</dbReference>
<keyword evidence="1" id="KW-0677">Repeat</keyword>
<dbReference type="Proteomes" id="UP000001514">
    <property type="component" value="Unassembled WGS sequence"/>
</dbReference>
<dbReference type="GO" id="GO:0009451">
    <property type="term" value="P:RNA modification"/>
    <property type="evidence" value="ECO:0007669"/>
    <property type="project" value="InterPro"/>
</dbReference>
<keyword evidence="4" id="KW-1185">Reference proteome</keyword>
<sequence length="260" mass="28717">MIAANAQNGEWGEAFQLFKTMKSRGGVRPNAVTCLIILDACSDFGTVGDGREIHAEIKAGGLDSQLRVNNTLVNMYGKCGSLADAREVFDSMRERNVVSWTSMLAAYTHQGHGNKALELYRTMELQGMELDDVAFVSVLSALGHAGSVHDCRQCFMTMVRDHEIQTMAEHYNCLIDLFGRAGWLDNAKDLLERMPFEPAYKEWMTYLGSCKLHGDSHRAADAARRCADLRPGVAQPFVMLLSTVGNEDDAEETESKADAL</sequence>
<accession>D8SH33</accession>
<reference evidence="3 4" key="1">
    <citation type="journal article" date="2011" name="Science">
        <title>The Selaginella genome identifies genetic changes associated with the evolution of vascular plants.</title>
        <authorList>
            <person name="Banks J.A."/>
            <person name="Nishiyama T."/>
            <person name="Hasebe M."/>
            <person name="Bowman J.L."/>
            <person name="Gribskov M."/>
            <person name="dePamphilis C."/>
            <person name="Albert V.A."/>
            <person name="Aono N."/>
            <person name="Aoyama T."/>
            <person name="Ambrose B.A."/>
            <person name="Ashton N.W."/>
            <person name="Axtell M.J."/>
            <person name="Barker E."/>
            <person name="Barker M.S."/>
            <person name="Bennetzen J.L."/>
            <person name="Bonawitz N.D."/>
            <person name="Chapple C."/>
            <person name="Cheng C."/>
            <person name="Correa L.G."/>
            <person name="Dacre M."/>
            <person name="DeBarry J."/>
            <person name="Dreyer I."/>
            <person name="Elias M."/>
            <person name="Engstrom E.M."/>
            <person name="Estelle M."/>
            <person name="Feng L."/>
            <person name="Finet C."/>
            <person name="Floyd S.K."/>
            <person name="Frommer W.B."/>
            <person name="Fujita T."/>
            <person name="Gramzow L."/>
            <person name="Gutensohn M."/>
            <person name="Harholt J."/>
            <person name="Hattori M."/>
            <person name="Heyl A."/>
            <person name="Hirai T."/>
            <person name="Hiwatashi Y."/>
            <person name="Ishikawa M."/>
            <person name="Iwata M."/>
            <person name="Karol K.G."/>
            <person name="Koehler B."/>
            <person name="Kolukisaoglu U."/>
            <person name="Kubo M."/>
            <person name="Kurata T."/>
            <person name="Lalonde S."/>
            <person name="Li K."/>
            <person name="Li Y."/>
            <person name="Litt A."/>
            <person name="Lyons E."/>
            <person name="Manning G."/>
            <person name="Maruyama T."/>
            <person name="Michael T.P."/>
            <person name="Mikami K."/>
            <person name="Miyazaki S."/>
            <person name="Morinaga S."/>
            <person name="Murata T."/>
            <person name="Mueller-Roeber B."/>
            <person name="Nelson D.R."/>
            <person name="Obara M."/>
            <person name="Oguri Y."/>
            <person name="Olmstead R.G."/>
            <person name="Onodera N."/>
            <person name="Petersen B.L."/>
            <person name="Pils B."/>
            <person name="Prigge M."/>
            <person name="Rensing S.A."/>
            <person name="Riano-Pachon D.M."/>
            <person name="Roberts A.W."/>
            <person name="Sato Y."/>
            <person name="Scheller H.V."/>
            <person name="Schulz B."/>
            <person name="Schulz C."/>
            <person name="Shakirov E.V."/>
            <person name="Shibagaki N."/>
            <person name="Shinohara N."/>
            <person name="Shippen D.E."/>
            <person name="Soerensen I."/>
            <person name="Sotooka R."/>
            <person name="Sugimoto N."/>
            <person name="Sugita M."/>
            <person name="Sumikawa N."/>
            <person name="Tanurdzic M."/>
            <person name="Theissen G."/>
            <person name="Ulvskov P."/>
            <person name="Wakazuki S."/>
            <person name="Weng J.K."/>
            <person name="Willats W.W."/>
            <person name="Wipf D."/>
            <person name="Wolf P.G."/>
            <person name="Yang L."/>
            <person name="Zimmer A.D."/>
            <person name="Zhu Q."/>
            <person name="Mitros T."/>
            <person name="Hellsten U."/>
            <person name="Loque D."/>
            <person name="Otillar R."/>
            <person name="Salamov A."/>
            <person name="Schmutz J."/>
            <person name="Shapiro H."/>
            <person name="Lindquist E."/>
            <person name="Lucas S."/>
            <person name="Rokhsar D."/>
            <person name="Grigoriev I.V."/>
        </authorList>
    </citation>
    <scope>NUCLEOTIDE SEQUENCE [LARGE SCALE GENOMIC DNA]</scope>
</reference>
<dbReference type="InParanoid" id="D8SH33"/>
<dbReference type="PROSITE" id="PS51375">
    <property type="entry name" value="PPR"/>
    <property type="match status" value="2"/>
</dbReference>
<evidence type="ECO:0000256" key="2">
    <source>
        <dbReference type="PROSITE-ProRule" id="PRU00708"/>
    </source>
</evidence>
<proteinExistence type="predicted"/>
<organism evidence="4">
    <name type="scientific">Selaginella moellendorffii</name>
    <name type="common">Spikemoss</name>
    <dbReference type="NCBI Taxonomy" id="88036"/>
    <lineage>
        <taxon>Eukaryota</taxon>
        <taxon>Viridiplantae</taxon>
        <taxon>Streptophyta</taxon>
        <taxon>Embryophyta</taxon>
        <taxon>Tracheophyta</taxon>
        <taxon>Lycopodiopsida</taxon>
        <taxon>Selaginellales</taxon>
        <taxon>Selaginellaceae</taxon>
        <taxon>Selaginella</taxon>
    </lineage>
</organism>
<dbReference type="InterPro" id="IPR002885">
    <property type="entry name" value="PPR_rpt"/>
</dbReference>
<dbReference type="PANTHER" id="PTHR47926">
    <property type="entry name" value="PENTATRICOPEPTIDE REPEAT-CONTAINING PROTEIN"/>
    <property type="match status" value="1"/>
</dbReference>
<dbReference type="PANTHER" id="PTHR47926:SF533">
    <property type="entry name" value="DYW DOMAIN-CONTAINING PROTEIN"/>
    <property type="match status" value="1"/>
</dbReference>
<dbReference type="EMBL" id="GL377619">
    <property type="protein sequence ID" value="EFJ16308.1"/>
    <property type="molecule type" value="Genomic_DNA"/>
</dbReference>
<protein>
    <recommendedName>
        <fullName evidence="5">Pentacotripeptide-repeat region of PRORP domain-containing protein</fullName>
    </recommendedName>
</protein>
<dbReference type="NCBIfam" id="TIGR00756">
    <property type="entry name" value="PPR"/>
    <property type="match status" value="4"/>
</dbReference>
<evidence type="ECO:0000313" key="3">
    <source>
        <dbReference type="EMBL" id="EFJ16308.1"/>
    </source>
</evidence>
<feature type="repeat" description="PPR" evidence="2">
    <location>
        <begin position="96"/>
        <end position="130"/>
    </location>
</feature>
<dbReference type="FunFam" id="1.25.40.10:FF:000158">
    <property type="entry name" value="pentatricopeptide repeat-containing protein At2g33680"/>
    <property type="match status" value="1"/>
</dbReference>
<dbReference type="KEGG" id="smo:SELMODRAFT_116494"/>
<gene>
    <name evidence="3" type="ORF">SELMODRAFT_116494</name>
</gene>
<dbReference type="InterPro" id="IPR011990">
    <property type="entry name" value="TPR-like_helical_dom_sf"/>
</dbReference>
<feature type="repeat" description="PPR" evidence="2">
    <location>
        <begin position="65"/>
        <end position="95"/>
    </location>
</feature>
<evidence type="ECO:0008006" key="5">
    <source>
        <dbReference type="Google" id="ProtNLM"/>
    </source>
</evidence>
<dbReference type="OMA" id="RVEPEMD"/>
<dbReference type="Pfam" id="PF13041">
    <property type="entry name" value="PPR_2"/>
    <property type="match status" value="2"/>
</dbReference>
<dbReference type="HOGENOM" id="CLU_002706_0_0_1"/>
<name>D8SH33_SELML</name>
<dbReference type="Gramene" id="EFJ16308">
    <property type="protein sequence ID" value="EFJ16308"/>
    <property type="gene ID" value="SELMODRAFT_116494"/>
</dbReference>
<evidence type="ECO:0000313" key="4">
    <source>
        <dbReference type="Proteomes" id="UP000001514"/>
    </source>
</evidence>
<dbReference type="AlphaFoldDB" id="D8SH33"/>